<evidence type="ECO:0000259" key="3">
    <source>
        <dbReference type="Pfam" id="PF00535"/>
    </source>
</evidence>
<comment type="similarity">
    <text evidence="1">Belongs to the glycosyltransferase 2 family. WaaE/KdtX subfamily.</text>
</comment>
<evidence type="ECO:0000313" key="4">
    <source>
        <dbReference type="EMBL" id="SDD24829.1"/>
    </source>
</evidence>
<keyword evidence="2" id="KW-0812">Transmembrane</keyword>
<dbReference type="PANTHER" id="PTHR43630">
    <property type="entry name" value="POLY-BETA-1,6-N-ACETYL-D-GLUCOSAMINE SYNTHASE"/>
    <property type="match status" value="1"/>
</dbReference>
<sequence>MATVSVVIITKNEAEMLNRSLAMLRQISDDIIVIDNDSTDDTLTVAASNGCRIYPKNWDGYGANKNKGIQLAKHDWILSIDADEIPDAELLNTIALLQLDDNKTVYDIPFRSYYGSKLIRFGTWGRDHHIRLFNRIHVKWTEPPVHETLLLPKKSTVKKLTGHLHHYSVSNAKEHEAKTLLYSRLSAIKYLQSGKKAGVVKLYIAPLFHFVKIYVILLGFLDGKEGWNIAKMAFKNTWLKYHYLNKALHQHHPQSTYQHELPVMAYKFNADARVE</sequence>
<dbReference type="GO" id="GO:0016740">
    <property type="term" value="F:transferase activity"/>
    <property type="evidence" value="ECO:0007669"/>
    <property type="project" value="UniProtKB-KW"/>
</dbReference>
<proteinExistence type="inferred from homology"/>
<organism evidence="4 5">
    <name type="scientific">Mucilaginibacter pineti</name>
    <dbReference type="NCBI Taxonomy" id="1391627"/>
    <lineage>
        <taxon>Bacteria</taxon>
        <taxon>Pseudomonadati</taxon>
        <taxon>Bacteroidota</taxon>
        <taxon>Sphingobacteriia</taxon>
        <taxon>Sphingobacteriales</taxon>
        <taxon>Sphingobacteriaceae</taxon>
        <taxon>Mucilaginibacter</taxon>
    </lineage>
</organism>
<dbReference type="AlphaFoldDB" id="A0A1G6T733"/>
<dbReference type="CDD" id="cd02511">
    <property type="entry name" value="Beta4Glucosyltransferase"/>
    <property type="match status" value="1"/>
</dbReference>
<dbReference type="PANTHER" id="PTHR43630:SF2">
    <property type="entry name" value="GLYCOSYLTRANSFERASE"/>
    <property type="match status" value="1"/>
</dbReference>
<evidence type="ECO:0000313" key="5">
    <source>
        <dbReference type="Proteomes" id="UP000199072"/>
    </source>
</evidence>
<dbReference type="Gene3D" id="3.90.550.10">
    <property type="entry name" value="Spore Coat Polysaccharide Biosynthesis Protein SpsA, Chain A"/>
    <property type="match status" value="1"/>
</dbReference>
<dbReference type="STRING" id="1391627.SAMN05216464_101201"/>
<dbReference type="Pfam" id="PF00535">
    <property type="entry name" value="Glycos_transf_2"/>
    <property type="match status" value="1"/>
</dbReference>
<evidence type="ECO:0000256" key="1">
    <source>
        <dbReference type="ARBA" id="ARBA00038494"/>
    </source>
</evidence>
<evidence type="ECO:0000256" key="2">
    <source>
        <dbReference type="SAM" id="Phobius"/>
    </source>
</evidence>
<dbReference type="InterPro" id="IPR001173">
    <property type="entry name" value="Glyco_trans_2-like"/>
</dbReference>
<protein>
    <submittedName>
        <fullName evidence="4">Glycosyltransferase involved in cell wall bisynthesis</fullName>
    </submittedName>
</protein>
<keyword evidence="2" id="KW-1133">Transmembrane helix</keyword>
<dbReference type="Proteomes" id="UP000199072">
    <property type="component" value="Unassembled WGS sequence"/>
</dbReference>
<dbReference type="EMBL" id="FNAI01000001">
    <property type="protein sequence ID" value="SDD24829.1"/>
    <property type="molecule type" value="Genomic_DNA"/>
</dbReference>
<feature type="domain" description="Glycosyltransferase 2-like" evidence="3">
    <location>
        <begin position="5"/>
        <end position="122"/>
    </location>
</feature>
<accession>A0A1G6T733</accession>
<gene>
    <name evidence="4" type="ORF">SAMN05216464_101201</name>
</gene>
<dbReference type="RefSeq" id="WP_091142753.1">
    <property type="nucleotide sequence ID" value="NZ_FNAI01000001.1"/>
</dbReference>
<feature type="transmembrane region" description="Helical" evidence="2">
    <location>
        <begin position="202"/>
        <end position="221"/>
    </location>
</feature>
<dbReference type="SUPFAM" id="SSF53448">
    <property type="entry name" value="Nucleotide-diphospho-sugar transferases"/>
    <property type="match status" value="1"/>
</dbReference>
<dbReference type="InterPro" id="IPR029044">
    <property type="entry name" value="Nucleotide-diphossugar_trans"/>
</dbReference>
<keyword evidence="5" id="KW-1185">Reference proteome</keyword>
<keyword evidence="4" id="KW-0808">Transferase</keyword>
<dbReference type="OrthoDB" id="9815923at2"/>
<keyword evidence="2" id="KW-0472">Membrane</keyword>
<reference evidence="4 5" key="1">
    <citation type="submission" date="2016-10" db="EMBL/GenBank/DDBJ databases">
        <authorList>
            <person name="de Groot N.N."/>
        </authorList>
    </citation>
    <scope>NUCLEOTIDE SEQUENCE [LARGE SCALE GENOMIC DNA]</scope>
    <source>
        <strain evidence="4 5">47C3B</strain>
    </source>
</reference>
<name>A0A1G6T733_9SPHI</name>